<reference evidence="5" key="1">
    <citation type="submission" date="2021-02" db="EMBL/GenBank/DDBJ databases">
        <authorList>
            <person name="Nowell W R."/>
        </authorList>
    </citation>
    <scope>NUCLEOTIDE SEQUENCE</scope>
</reference>
<evidence type="ECO:0000256" key="4">
    <source>
        <dbReference type="SAM" id="MobiDB-lite"/>
    </source>
</evidence>
<evidence type="ECO:0000313" key="5">
    <source>
        <dbReference type="EMBL" id="CAF0776589.1"/>
    </source>
</evidence>
<dbReference type="GO" id="GO:0005096">
    <property type="term" value="F:GTPase activator activity"/>
    <property type="evidence" value="ECO:0007669"/>
    <property type="project" value="UniProtKB-KW"/>
</dbReference>
<keyword evidence="2" id="KW-0433">Leucine-rich repeat</keyword>
<proteinExistence type="predicted"/>
<evidence type="ECO:0000256" key="1">
    <source>
        <dbReference type="ARBA" id="ARBA00022468"/>
    </source>
</evidence>
<feature type="region of interest" description="Disordered" evidence="4">
    <location>
        <begin position="1114"/>
        <end position="1149"/>
    </location>
</feature>
<comment type="caution">
    <text evidence="5">The sequence shown here is derived from an EMBL/GenBank/DDBJ whole genome shotgun (WGS) entry which is preliminary data.</text>
</comment>
<dbReference type="OrthoDB" id="120976at2759"/>
<dbReference type="PANTHER" id="PTHR24113:SF12">
    <property type="entry name" value="RAN GTPASE-ACTIVATING PROTEIN 1"/>
    <property type="match status" value="1"/>
</dbReference>
<dbReference type="Pfam" id="PF13516">
    <property type="entry name" value="LRR_6"/>
    <property type="match status" value="9"/>
</dbReference>
<evidence type="ECO:0000256" key="3">
    <source>
        <dbReference type="ARBA" id="ARBA00022737"/>
    </source>
</evidence>
<name>A0A813R0I4_9BILA</name>
<keyword evidence="1" id="KW-0343">GTPase activation</keyword>
<gene>
    <name evidence="5" type="ORF">VCS650_LOCUS2685</name>
</gene>
<dbReference type="InterPro" id="IPR027038">
    <property type="entry name" value="RanGap"/>
</dbReference>
<dbReference type="InterPro" id="IPR032675">
    <property type="entry name" value="LRR_dom_sf"/>
</dbReference>
<dbReference type="GO" id="GO:0005634">
    <property type="term" value="C:nucleus"/>
    <property type="evidence" value="ECO:0007669"/>
    <property type="project" value="TreeGrafter"/>
</dbReference>
<dbReference type="InterPro" id="IPR001611">
    <property type="entry name" value="Leu-rich_rpt"/>
</dbReference>
<dbReference type="SMART" id="SM00368">
    <property type="entry name" value="LRR_RI"/>
    <property type="match status" value="11"/>
</dbReference>
<dbReference type="GO" id="GO:0048471">
    <property type="term" value="C:perinuclear region of cytoplasm"/>
    <property type="evidence" value="ECO:0007669"/>
    <property type="project" value="TreeGrafter"/>
</dbReference>
<evidence type="ECO:0000313" key="6">
    <source>
        <dbReference type="Proteomes" id="UP000663891"/>
    </source>
</evidence>
<dbReference type="EMBL" id="CAJNON010000013">
    <property type="protein sequence ID" value="CAF0776589.1"/>
    <property type="molecule type" value="Genomic_DNA"/>
</dbReference>
<dbReference type="GO" id="GO:0006913">
    <property type="term" value="P:nucleocytoplasmic transport"/>
    <property type="evidence" value="ECO:0007669"/>
    <property type="project" value="TreeGrafter"/>
</dbReference>
<dbReference type="SUPFAM" id="SSF52047">
    <property type="entry name" value="RNI-like"/>
    <property type="match status" value="3"/>
</dbReference>
<organism evidence="5 6">
    <name type="scientific">Adineta steineri</name>
    <dbReference type="NCBI Taxonomy" id="433720"/>
    <lineage>
        <taxon>Eukaryota</taxon>
        <taxon>Metazoa</taxon>
        <taxon>Spiralia</taxon>
        <taxon>Gnathifera</taxon>
        <taxon>Rotifera</taxon>
        <taxon>Eurotatoria</taxon>
        <taxon>Bdelloidea</taxon>
        <taxon>Adinetida</taxon>
        <taxon>Adinetidae</taxon>
        <taxon>Adineta</taxon>
    </lineage>
</organism>
<keyword evidence="3" id="KW-0677">Repeat</keyword>
<feature type="compositionally biased region" description="Low complexity" evidence="4">
    <location>
        <begin position="1082"/>
        <end position="1092"/>
    </location>
</feature>
<feature type="region of interest" description="Disordered" evidence="4">
    <location>
        <begin position="1079"/>
        <end position="1101"/>
    </location>
</feature>
<dbReference type="Gene3D" id="3.80.10.10">
    <property type="entry name" value="Ribonuclease Inhibitor"/>
    <property type="match status" value="4"/>
</dbReference>
<dbReference type="Proteomes" id="UP000663891">
    <property type="component" value="Unassembled WGS sequence"/>
</dbReference>
<dbReference type="PANTHER" id="PTHR24113">
    <property type="entry name" value="RAN GTPASE-ACTIVATING PROTEIN 1"/>
    <property type="match status" value="1"/>
</dbReference>
<evidence type="ECO:0000256" key="2">
    <source>
        <dbReference type="ARBA" id="ARBA00022614"/>
    </source>
</evidence>
<feature type="compositionally biased region" description="Polar residues" evidence="4">
    <location>
        <begin position="1131"/>
        <end position="1142"/>
    </location>
</feature>
<dbReference type="GO" id="GO:0005829">
    <property type="term" value="C:cytosol"/>
    <property type="evidence" value="ECO:0007669"/>
    <property type="project" value="TreeGrafter"/>
</dbReference>
<protein>
    <submittedName>
        <fullName evidence="5">Uncharacterized protein</fullName>
    </submittedName>
</protein>
<dbReference type="GO" id="GO:0031267">
    <property type="term" value="F:small GTPase binding"/>
    <property type="evidence" value="ECO:0007669"/>
    <property type="project" value="TreeGrafter"/>
</dbReference>
<sequence length="1319" mass="152246">MLHRIFDYCDMKTILLSIRSVCKDLRTATNIYDRLELTYDPSSTLKYHILSRLIIQPERIISLIVINKNSYKDDALSSFDEIFNIRQFTRLHSLTLDGIDCEIAKNFLVKISSESLTTLWIRVNDAETSIHTLSTATRFNLRKLVLNKSNLIMARGISWPIQWELRYLEIGICTSSQYHTIIKQNPYLQTFVMEDCVEYLEDSRMMISRSFDQPCASILKSLSIMDCFLSFKELVSLLSWTPTLIHLELVFHRDLFDSALDGYRLEQIIKNKLPLLSQFTFFFSYKYFSQPKNTPNSIKTIIAPFRTPFWLEEKRWYVTCDHIYEMQVIRLYTIPMKIRHESILWYDRSFDYMSLHARRLDLYHRTQNTLFSEYRMKYVNNLLRCEISSADYIYRLTGTSSNKTNEDVILDLSKCNIDDNTVQDLADALERDNTCVTLNLSKNSIQDIGAQYLANMLEHNTTLNAIDLSDNKIGDLGTQFLVECLKHNTTLMELNLNGNSGQSYLVVEAILKIRTDETLATLDISNNRIGNIGVEILANYLKFNTTITVLNISNTNIDDTGVQCVANLLKDDKILNSIDLSNNLIEDQGARYLLESLEQNTTLIKLNLSSNQIDATGAHYLAEALQYNQTTVTSLNISNNSIGPEGAQFFANTLRNTYIQTLNELIMSNNRIGDTGVQYLSDALKENTTLTIIDLSSNQIVGHGILNLANALKKNTTLTTLHYRNNQMKSIGTKYLADALRCNNSLTLLSLQCNEIGDNGVMHLVDALKYNKALEKIYLGRNGISTKVWDELTTIDGKEVDQRFDNSSSKLNNKRNEVNINSVRSSSRQTSTATNRRIPTILNTNENQYLEHDHHEPTIKSARVIKRYIELVYHLQSFYERISDQLSNGNGFLKTNQSSPSLFINHCRKMTEQLLKLKPIWEEKLVDLQNQLKNISSLQGSTMTNETTFLQRRLTLINLLQLLSKEKELDDTDLSIRIDIDRVLHEDKLAVQLQDELSTLLQHQSLLNDFTSLFHWNCQLYSSNEQDRVEHVLLLLREQITTTDSYMSHVSQQLNELVTSLRSSEKYILSYTNTVPLIDDGTSSTSQHNTSSNRDHWRPYDKTDIDFMKTRESRLQQSYRNENINEKSSKLRSTSMPRLSNSEESDHNLDRDTIRKSLIKAYTTDLNRNNSNNSGILTRFATVKSAKRNDKTPSNVKSILKSYPHIHSSNGRKKDYDIDTEVDIPDQILTTDERIERIKKKDDVRRILSKQSIHEANNQTFSDDDMKVGSNRQKYSKKRERALNLRSMFTEEVKEKNHQIAGKHYMNKSYQQRMAYPNA</sequence>
<accession>A0A813R0I4</accession>